<proteinExistence type="predicted"/>
<name>A0ACC6V0A5_9CREN</name>
<gene>
    <name evidence="1" type="ORF">TU35_003785</name>
</gene>
<comment type="caution">
    <text evidence="1">The sequence shown here is derived from an EMBL/GenBank/DDBJ whole genome shotgun (WGS) entry which is preliminary data.</text>
</comment>
<evidence type="ECO:0000313" key="1">
    <source>
        <dbReference type="EMBL" id="MFB6490361.1"/>
    </source>
</evidence>
<evidence type="ECO:0000313" key="2">
    <source>
        <dbReference type="Proteomes" id="UP000033636"/>
    </source>
</evidence>
<keyword evidence="1" id="KW-0560">Oxidoreductase</keyword>
<dbReference type="EC" id="1.10.3.-" evidence="1"/>
<reference evidence="1" key="1">
    <citation type="submission" date="2024-07" db="EMBL/GenBank/DDBJ databases">
        <title>Metagenome and Metagenome-Assembled Genomes of Archaea from a hot spring from the geothermal field of Los Azufres, Mexico.</title>
        <authorList>
            <person name="Marin-Paredes R."/>
            <person name="Martinez-Romero E."/>
            <person name="Servin-Garciduenas L.E."/>
        </authorList>
    </citation>
    <scope>NUCLEOTIDE SEQUENCE</scope>
</reference>
<dbReference type="EMBL" id="JZWT02000007">
    <property type="protein sequence ID" value="MFB6490361.1"/>
    <property type="molecule type" value="Genomic_DNA"/>
</dbReference>
<sequence length="419" mass="45567">MDAVTAITVGLIAWAFAVHLPLVYTVLGLTWLLPTLELIGLRTKRDVYFDIAKGLSRYLIFIYAIGGVFGTIITVFLAGLMPVFTNAAGVLLWPVWGVAIVFGVALSLPLIGFYYRSFGKMDDQKHIALGYGLAVVTTVIPAMFRLVFAFINDPVGVIAKPDPNSIVGFDLGVNLWQALGNPTYPPLFLATLFGAIAFTAVLISAIYAWRYASYKTEYYAVGRSFFTKTALVAGVLYAIFAAWYLYAVYQYSPTVAWSIFGSQPSYLPSSLAPVYQPELNLSWMFYMDIVLGLIILAYLAVSLRAANRGLAALAFVLTPVLMDSAEVMNGLAHLPYAIVPAPNVASALIQAYGVDFALKVADTLKVSALITPQINALVQLIAAEPWLLTFSLVMFGIFNALVLGGVYMALAWRSKPQAQ</sequence>
<accession>A0ACC6V0A5</accession>
<dbReference type="Proteomes" id="UP000033636">
    <property type="component" value="Unassembled WGS sequence"/>
</dbReference>
<protein>
    <submittedName>
        <fullName evidence="1">Cytochrome ubiquinol oxidase subunit I</fullName>
        <ecNumber evidence="1">1.10.3.-</ecNumber>
    </submittedName>
</protein>
<organism evidence="1 2">
    <name type="scientific">Thermoproteus sp. AZ2</name>
    <dbReference type="NCBI Taxonomy" id="1609232"/>
    <lineage>
        <taxon>Archaea</taxon>
        <taxon>Thermoproteota</taxon>
        <taxon>Thermoprotei</taxon>
        <taxon>Thermoproteales</taxon>
        <taxon>Thermoproteaceae</taxon>
        <taxon>Thermoproteus</taxon>
    </lineage>
</organism>